<protein>
    <recommendedName>
        <fullName evidence="3">Porin</fullName>
    </recommendedName>
</protein>
<evidence type="ECO:0008006" key="3">
    <source>
        <dbReference type="Google" id="ProtNLM"/>
    </source>
</evidence>
<reference evidence="1" key="1">
    <citation type="journal article" date="2022" name="Microorganisms">
        <title>Two New Species of Filamentous Sulfur Bacteria of the Genus Thiothrix, Thiothrix winogradskyi sp. nov. and 'Candidatus Thiothrix sulfatifontis' sp. nov.</title>
        <authorList>
            <person name="Ravin N.V."/>
            <person name="Rossetti S."/>
            <person name="Beletsky A.V."/>
            <person name="Kadnikov V.V."/>
            <person name="Rudenko T.S."/>
            <person name="Smolyakov D.D."/>
            <person name="Moskvitina M.I."/>
            <person name="Gureeva M.V."/>
            <person name="Mardanov A.V."/>
            <person name="Grabovich M.Y."/>
        </authorList>
    </citation>
    <scope>NUCLEOTIDE SEQUENCE</scope>
    <source>
        <strain evidence="1">CT3</strain>
    </source>
</reference>
<organism evidence="1 2">
    <name type="scientific">Thiothrix winogradskyi</name>
    <dbReference type="NCBI Taxonomy" id="96472"/>
    <lineage>
        <taxon>Bacteria</taxon>
        <taxon>Pseudomonadati</taxon>
        <taxon>Pseudomonadota</taxon>
        <taxon>Gammaproteobacteria</taxon>
        <taxon>Thiotrichales</taxon>
        <taxon>Thiotrichaceae</taxon>
        <taxon>Thiothrix</taxon>
    </lineage>
</organism>
<evidence type="ECO:0000313" key="1">
    <source>
        <dbReference type="EMBL" id="UJS22774.1"/>
    </source>
</evidence>
<dbReference type="EMBL" id="CP091244">
    <property type="protein sequence ID" value="UJS22774.1"/>
    <property type="molecule type" value="Genomic_DNA"/>
</dbReference>
<gene>
    <name evidence="1" type="ORF">L2Y54_12560</name>
</gene>
<sequence>MNHVFSPSDNDGWRPESVVLEKSINERSYYSIGILENSEERLGLILGYSTVFYQREKFNLHRSLYLSSNYERLPPVMPVPMVGIRYHLTPKIDLVAQATPVPDPKDAYVIVMTGVNIDF</sequence>
<dbReference type="Proteomes" id="UP001054801">
    <property type="component" value="Chromosome"/>
</dbReference>
<accession>A0ABY3SUG8</accession>
<dbReference type="RefSeq" id="WP_236496479.1">
    <property type="nucleotide sequence ID" value="NZ_CP091244.1"/>
</dbReference>
<proteinExistence type="predicted"/>
<keyword evidence="2" id="KW-1185">Reference proteome</keyword>
<name>A0ABY3SUG8_9GAMM</name>
<evidence type="ECO:0000313" key="2">
    <source>
        <dbReference type="Proteomes" id="UP001054801"/>
    </source>
</evidence>